<evidence type="ECO:0000313" key="3">
    <source>
        <dbReference type="Proteomes" id="UP000248783"/>
    </source>
</evidence>
<keyword evidence="3" id="KW-1185">Reference proteome</keyword>
<dbReference type="GO" id="GO:0006508">
    <property type="term" value="P:proteolysis"/>
    <property type="evidence" value="ECO:0007669"/>
    <property type="project" value="InterPro"/>
</dbReference>
<dbReference type="Pfam" id="PF00326">
    <property type="entry name" value="Peptidase_S9"/>
    <property type="match status" value="1"/>
</dbReference>
<feature type="domain" description="Peptidase S9 prolyl oligopeptidase catalytic" evidence="1">
    <location>
        <begin position="312"/>
        <end position="516"/>
    </location>
</feature>
<protein>
    <recommendedName>
        <fullName evidence="1">Peptidase S9 prolyl oligopeptidase catalytic domain-containing protein</fullName>
    </recommendedName>
</protein>
<proteinExistence type="predicted"/>
<dbReference type="PRINTS" id="PR00862">
    <property type="entry name" value="PROLIGOPTASE"/>
</dbReference>
<accession>A0A2W5WSX6</accession>
<dbReference type="PANTHER" id="PTHR42881">
    <property type="entry name" value="PROLYL ENDOPEPTIDASE"/>
    <property type="match status" value="1"/>
</dbReference>
<dbReference type="EMBL" id="QKWH01000003">
    <property type="protein sequence ID" value="PZR53743.1"/>
    <property type="molecule type" value="Genomic_DNA"/>
</dbReference>
<sequence length="520" mass="53489">MLLTADGRLCHDPGVRIQSVAVAPGRDTVALELCDDGTEQGRVVLVDTGPGEPTEVPGLVVRHCRPVWSGDALVLVDAQGRVVAVSRTGAPEILLRPAPGERALPLRLGGRLLVALTRDDRTRLMEPDGTTVALLPRVRSISSADGVALAVTDRELLLLRGPGAHVAGRLSLDALDGVPVHAQATPLGGVLHVVRGGHSAVVRLADAAGRLGPVGSVAVSSADHVHTVTGLAWADGTAWVRVEAPAVPPRVVTVDELSAPVPGRAGSRLVPVVADDGAAVELVVTGDPGGPVLVEVYGGFGLVDLPVFEPSVAAWRALGGLHVTARLRGGGGAGTEWHRSGQGAAKSRTVADAVAVVRELTRSGLAAPGRTVLAGASLGGLVAASAALAVPGLVAGVACTAAPLDPHRFAEHPAGHHWEQELGDPDDPAVAAAMDDYSPFQRARRHPGTGWPRFLLTTFAEDSRVDRGSSDRLAALLSARGARVVRRHLPRMGHGSNLLDDVHDFSASVLDFALDSTGAP</sequence>
<dbReference type="Gene3D" id="3.40.50.1820">
    <property type="entry name" value="alpha/beta hydrolase"/>
    <property type="match status" value="1"/>
</dbReference>
<name>A0A2W5WSX6_9MICO</name>
<dbReference type="AlphaFoldDB" id="A0A2W5WSX6"/>
<evidence type="ECO:0000259" key="1">
    <source>
        <dbReference type="Pfam" id="PF00326"/>
    </source>
</evidence>
<dbReference type="SUPFAM" id="SSF53474">
    <property type="entry name" value="alpha/beta-Hydrolases"/>
    <property type="match status" value="1"/>
</dbReference>
<dbReference type="GO" id="GO:0004252">
    <property type="term" value="F:serine-type endopeptidase activity"/>
    <property type="evidence" value="ECO:0007669"/>
    <property type="project" value="InterPro"/>
</dbReference>
<dbReference type="PANTHER" id="PTHR42881:SF13">
    <property type="entry name" value="PROLYL ENDOPEPTIDASE"/>
    <property type="match status" value="1"/>
</dbReference>
<dbReference type="InterPro" id="IPR029058">
    <property type="entry name" value="AB_hydrolase_fold"/>
</dbReference>
<dbReference type="GO" id="GO:0070012">
    <property type="term" value="F:oligopeptidase activity"/>
    <property type="evidence" value="ECO:0007669"/>
    <property type="project" value="TreeGrafter"/>
</dbReference>
<dbReference type="Gene3D" id="2.130.10.120">
    <property type="entry name" value="Prolyl oligopeptidase, N-terminal domain"/>
    <property type="match status" value="1"/>
</dbReference>
<reference evidence="2 3" key="1">
    <citation type="submission" date="2018-06" db="EMBL/GenBank/DDBJ databases">
        <title>Whole genome sequencing of a novel hydrocarbon degrading bacterial strain, PW21 isolated from oil contaminated produced water sample.</title>
        <authorList>
            <person name="Nagkirti P."/>
            <person name="Shaikh A."/>
            <person name="Gowdaman V."/>
            <person name="Engineer A.E."/>
            <person name="Dagar S."/>
            <person name="Dhakephalkar P.K."/>
        </authorList>
    </citation>
    <scope>NUCLEOTIDE SEQUENCE [LARGE SCALE GENOMIC DNA]</scope>
    <source>
        <strain evidence="2 3">PW21</strain>
    </source>
</reference>
<gene>
    <name evidence="2" type="ORF">DNL40_06365</name>
</gene>
<dbReference type="GO" id="GO:0005829">
    <property type="term" value="C:cytosol"/>
    <property type="evidence" value="ECO:0007669"/>
    <property type="project" value="TreeGrafter"/>
</dbReference>
<dbReference type="InterPro" id="IPR002470">
    <property type="entry name" value="Peptidase_S9A"/>
</dbReference>
<evidence type="ECO:0000313" key="2">
    <source>
        <dbReference type="EMBL" id="PZR53743.1"/>
    </source>
</evidence>
<organism evidence="2 3">
    <name type="scientific">Xylanimonas oleitrophica</name>
    <dbReference type="NCBI Taxonomy" id="2607479"/>
    <lineage>
        <taxon>Bacteria</taxon>
        <taxon>Bacillati</taxon>
        <taxon>Actinomycetota</taxon>
        <taxon>Actinomycetes</taxon>
        <taxon>Micrococcales</taxon>
        <taxon>Promicromonosporaceae</taxon>
        <taxon>Xylanimonas</taxon>
    </lineage>
</organism>
<comment type="caution">
    <text evidence="2">The sequence shown here is derived from an EMBL/GenBank/DDBJ whole genome shotgun (WGS) entry which is preliminary data.</text>
</comment>
<dbReference type="SUPFAM" id="SSF63829">
    <property type="entry name" value="Calcium-dependent phosphotriesterase"/>
    <property type="match status" value="1"/>
</dbReference>
<dbReference type="Proteomes" id="UP000248783">
    <property type="component" value="Unassembled WGS sequence"/>
</dbReference>
<dbReference type="InterPro" id="IPR051167">
    <property type="entry name" value="Prolyl_oligopep/macrocyclase"/>
</dbReference>
<dbReference type="InterPro" id="IPR001375">
    <property type="entry name" value="Peptidase_S9_cat"/>
</dbReference>